<dbReference type="InterPro" id="IPR029324">
    <property type="entry name" value="AIF_C"/>
</dbReference>
<evidence type="ECO:0000256" key="5">
    <source>
        <dbReference type="ARBA" id="ARBA00022946"/>
    </source>
</evidence>
<dbReference type="EMBL" id="CP002042">
    <property type="protein sequence ID" value="ADH64702.1"/>
    <property type="molecule type" value="Genomic_DNA"/>
</dbReference>
<reference evidence="11" key="2">
    <citation type="submission" date="2010-05" db="EMBL/GenBank/DDBJ databases">
        <title>The complete chromosome of Meiothermus silvanus DSM 9946.</title>
        <authorList>
            <consortium name="US DOE Joint Genome Institute (JGI-PGF)"/>
            <person name="Lucas S."/>
            <person name="Copeland A."/>
            <person name="Lapidus A."/>
            <person name="Glavina del Rio T."/>
            <person name="Dalin E."/>
            <person name="Tice H."/>
            <person name="Bruce D."/>
            <person name="Goodwin L."/>
            <person name="Pitluck S."/>
            <person name="Kyrpides N."/>
            <person name="Mavromatis K."/>
            <person name="Mikhailova N."/>
            <person name="Lowry S."/>
            <person name="Clum A."/>
            <person name="Brettin T."/>
            <person name="Detter J.C."/>
            <person name="Han C."/>
            <person name="Larimer F."/>
            <person name="Land M."/>
            <person name="Hauser L."/>
            <person name="Markowitz V."/>
            <person name="Cheng J.-F."/>
            <person name="Hugenholtz P."/>
            <person name="Woyke T."/>
            <person name="Wu D."/>
            <person name="Tindall B."/>
            <person name="Pomrenke H.G."/>
            <person name="Schneider S."/>
            <person name="Klenk H.-P."/>
            <person name="Eisen J.A."/>
        </authorList>
    </citation>
    <scope>NUCLEOTIDE SEQUENCE</scope>
    <source>
        <strain evidence="11">DSM 9946</strain>
    </source>
</reference>
<dbReference type="HOGENOM" id="CLU_003291_4_0_0"/>
<dbReference type="InterPro" id="IPR036188">
    <property type="entry name" value="FAD/NAD-bd_sf"/>
</dbReference>
<dbReference type="eggNOG" id="COG0446">
    <property type="taxonomic scope" value="Bacteria"/>
</dbReference>
<evidence type="ECO:0000256" key="8">
    <source>
        <dbReference type="ARBA" id="ARBA00047786"/>
    </source>
</evidence>
<dbReference type="PANTHER" id="PTHR43557">
    <property type="entry name" value="APOPTOSIS-INDUCING FACTOR 1"/>
    <property type="match status" value="1"/>
</dbReference>
<evidence type="ECO:0000313" key="12">
    <source>
        <dbReference type="Proteomes" id="UP000001916"/>
    </source>
</evidence>
<dbReference type="GO" id="GO:0005737">
    <property type="term" value="C:cytoplasm"/>
    <property type="evidence" value="ECO:0007669"/>
    <property type="project" value="TreeGrafter"/>
</dbReference>
<dbReference type="SMART" id="SM01353">
    <property type="entry name" value="AIF_C"/>
    <property type="match status" value="1"/>
</dbReference>
<dbReference type="Proteomes" id="UP000001916">
    <property type="component" value="Chromosome"/>
</dbReference>
<dbReference type="Gene3D" id="3.30.390.30">
    <property type="match status" value="1"/>
</dbReference>
<evidence type="ECO:0000256" key="7">
    <source>
        <dbReference type="ARBA" id="ARBA00023027"/>
    </source>
</evidence>
<dbReference type="GO" id="GO:0016174">
    <property type="term" value="F:NAD(P)H oxidase H2O2-forming activity"/>
    <property type="evidence" value="ECO:0007669"/>
    <property type="project" value="TreeGrafter"/>
</dbReference>
<feature type="domain" description="FAD/NAD(P)-binding" evidence="9">
    <location>
        <begin position="2"/>
        <end position="267"/>
    </location>
</feature>
<evidence type="ECO:0000256" key="2">
    <source>
        <dbReference type="ARBA" id="ARBA00022630"/>
    </source>
</evidence>
<keyword evidence="4" id="KW-0274">FAD</keyword>
<keyword evidence="7" id="KW-0520">NAD</keyword>
<sequence>MGGGMAADAALRGIRELDPMGTVGMVSAEPHPPYNRPPLSKGLWKGQSVDEIWRHADDLAAEVHLGHRIVALDLERSQATDEQGQVYGFEKVLLATGSTPRRFPFGGTDILYYRTYDDYRHLRALAQHAESFAVIGGGFIGSEMAAALRFANKRVTLIFPEGGIGARLFPADLARFLVDFYREKGVEVRPGEGVVGLERQGQDLNLQLQSGQTLTVQGVVAGIGVFPSIELAQQAGLRVEDGIVVNELGQTDAPNVYAAGDVARFYNPALQAWLRVEHEDHANTHGLTVGRNMAGAHEPYHHLPFFYSDLFELGYEAVGILDSRLETVSDWKDPFREGVVYYLEQGRLRGVLLWNTWGKVDAARALIAEQGPFRPQDLQGRLG</sequence>
<dbReference type="InterPro" id="IPR023753">
    <property type="entry name" value="FAD/NAD-binding_dom"/>
</dbReference>
<organism evidence="11 12">
    <name type="scientific">Allomeiothermus silvanus (strain ATCC 700542 / DSM 9946 / NBRC 106475 / NCIMB 13440 / VI-R2)</name>
    <name type="common">Thermus silvanus</name>
    <dbReference type="NCBI Taxonomy" id="526227"/>
    <lineage>
        <taxon>Bacteria</taxon>
        <taxon>Thermotogati</taxon>
        <taxon>Deinococcota</taxon>
        <taxon>Deinococci</taxon>
        <taxon>Thermales</taxon>
        <taxon>Thermaceae</taxon>
        <taxon>Allomeiothermus</taxon>
    </lineage>
</organism>
<dbReference type="PRINTS" id="PR00368">
    <property type="entry name" value="FADPNR"/>
</dbReference>
<keyword evidence="5" id="KW-0809">Transit peptide</keyword>
<evidence type="ECO:0000256" key="1">
    <source>
        <dbReference type="ARBA" id="ARBA00001974"/>
    </source>
</evidence>
<feature type="domain" description="Mitochondrial apoptosis-inducing factor C-terminal" evidence="10">
    <location>
        <begin position="290"/>
        <end position="331"/>
    </location>
</feature>
<comment type="catalytic activity">
    <reaction evidence="8">
        <text>A + NADH + H(+) = AH2 + NAD(+)</text>
        <dbReference type="Rhea" id="RHEA:11356"/>
        <dbReference type="ChEBI" id="CHEBI:13193"/>
        <dbReference type="ChEBI" id="CHEBI:15378"/>
        <dbReference type="ChEBI" id="CHEBI:17499"/>
        <dbReference type="ChEBI" id="CHEBI:57540"/>
        <dbReference type="ChEBI" id="CHEBI:57945"/>
    </reaction>
</comment>
<gene>
    <name evidence="11" type="ordered locus">Mesil_2861</name>
</gene>
<keyword evidence="12" id="KW-1185">Reference proteome</keyword>
<dbReference type="PANTHER" id="PTHR43557:SF4">
    <property type="entry name" value="APOPTOSIS-INDUCING FACTOR 1, MITOCHONDRIAL"/>
    <property type="match status" value="1"/>
</dbReference>
<keyword evidence="2" id="KW-0285">Flavoprotein</keyword>
<protein>
    <submittedName>
        <fullName evidence="11">FAD-dependent pyridine nucleotide-disulfide oxidoreductase</fullName>
    </submittedName>
</protein>
<dbReference type="GO" id="GO:0012501">
    <property type="term" value="P:programmed cell death"/>
    <property type="evidence" value="ECO:0007669"/>
    <property type="project" value="TreeGrafter"/>
</dbReference>
<evidence type="ECO:0000256" key="6">
    <source>
        <dbReference type="ARBA" id="ARBA00023002"/>
    </source>
</evidence>
<keyword evidence="6" id="KW-0560">Oxidoreductase</keyword>
<dbReference type="GO" id="GO:0046983">
    <property type="term" value="F:protein dimerization activity"/>
    <property type="evidence" value="ECO:0007669"/>
    <property type="project" value="InterPro"/>
</dbReference>
<dbReference type="AlphaFoldDB" id="D7BCW9"/>
<dbReference type="STRING" id="526227.Mesil_2861"/>
<dbReference type="InterPro" id="IPR050446">
    <property type="entry name" value="FAD-oxidoreductase/Apoptosis"/>
</dbReference>
<accession>D7BCW9</accession>
<proteinExistence type="predicted"/>
<dbReference type="GO" id="GO:0071949">
    <property type="term" value="F:FAD binding"/>
    <property type="evidence" value="ECO:0007669"/>
    <property type="project" value="TreeGrafter"/>
</dbReference>
<dbReference type="KEGG" id="msv:Mesil_2861"/>
<keyword evidence="3" id="KW-0053">Apoptosis</keyword>
<reference evidence="11" key="1">
    <citation type="journal article" date="2010" name="Stand. Genomic Sci.">
        <title>Complete genome sequence of Meiothermus silvanus type strain (VI-R2).</title>
        <authorList>
            <person name="Sikorski J."/>
            <person name="Tindall B.J."/>
            <person name="Lowry S."/>
            <person name="Lucas S."/>
            <person name="Nolan M."/>
            <person name="Copeland A."/>
            <person name="Glavina Del Rio T."/>
            <person name="Tice H."/>
            <person name="Cheng J.F."/>
            <person name="Han C."/>
            <person name="Pitluck S."/>
            <person name="Liolios K."/>
            <person name="Ivanova N."/>
            <person name="Mavromatis K."/>
            <person name="Mikhailova N."/>
            <person name="Pati A."/>
            <person name="Goodwin L."/>
            <person name="Chen A."/>
            <person name="Palaniappan K."/>
            <person name="Land M."/>
            <person name="Hauser L."/>
            <person name="Chang Y.J."/>
            <person name="Jeffries C.D."/>
            <person name="Rohde M."/>
            <person name="Goker M."/>
            <person name="Woyke T."/>
            <person name="Bristow J."/>
            <person name="Eisen J.A."/>
            <person name="Markowitz V."/>
            <person name="Hugenholtz P."/>
            <person name="Kyrpides N.C."/>
            <person name="Klenk H.P."/>
            <person name="Lapidus A."/>
        </authorList>
    </citation>
    <scope>NUCLEOTIDE SEQUENCE [LARGE SCALE GENOMIC DNA]</scope>
    <source>
        <strain evidence="11">DSM 9946</strain>
    </source>
</reference>
<dbReference type="RefSeq" id="WP_013159236.1">
    <property type="nucleotide sequence ID" value="NC_014212.1"/>
</dbReference>
<dbReference type="Pfam" id="PF14721">
    <property type="entry name" value="AIF_C"/>
    <property type="match status" value="1"/>
</dbReference>
<dbReference type="SUPFAM" id="SSF51905">
    <property type="entry name" value="FAD/NAD(P)-binding domain"/>
    <property type="match status" value="2"/>
</dbReference>
<comment type="cofactor">
    <cofactor evidence="1">
        <name>FAD</name>
        <dbReference type="ChEBI" id="CHEBI:57692"/>
    </cofactor>
</comment>
<evidence type="ECO:0000313" key="11">
    <source>
        <dbReference type="EMBL" id="ADH64702.1"/>
    </source>
</evidence>
<evidence type="ECO:0000256" key="4">
    <source>
        <dbReference type="ARBA" id="ARBA00022827"/>
    </source>
</evidence>
<evidence type="ECO:0000259" key="9">
    <source>
        <dbReference type="Pfam" id="PF07992"/>
    </source>
</evidence>
<dbReference type="Pfam" id="PF07992">
    <property type="entry name" value="Pyr_redox_2"/>
    <property type="match status" value="1"/>
</dbReference>
<dbReference type="SUPFAM" id="SSF55424">
    <property type="entry name" value="FAD/NAD-linked reductases, dimerisation (C-terminal) domain"/>
    <property type="match status" value="1"/>
</dbReference>
<dbReference type="Gene3D" id="3.50.50.60">
    <property type="entry name" value="FAD/NAD(P)-binding domain"/>
    <property type="match status" value="2"/>
</dbReference>
<dbReference type="GO" id="GO:0033108">
    <property type="term" value="P:mitochondrial respiratory chain complex assembly"/>
    <property type="evidence" value="ECO:0007669"/>
    <property type="project" value="TreeGrafter"/>
</dbReference>
<dbReference type="PRINTS" id="PR00411">
    <property type="entry name" value="PNDRDTASEI"/>
</dbReference>
<evidence type="ECO:0000259" key="10">
    <source>
        <dbReference type="Pfam" id="PF14721"/>
    </source>
</evidence>
<dbReference type="InterPro" id="IPR016156">
    <property type="entry name" value="FAD/NAD-linked_Rdtase_dimer_sf"/>
</dbReference>
<name>D7BCW9_ALLS1</name>
<evidence type="ECO:0000256" key="3">
    <source>
        <dbReference type="ARBA" id="ARBA00022703"/>
    </source>
</evidence>